<evidence type="ECO:0000259" key="16">
    <source>
        <dbReference type="Pfam" id="PF01210"/>
    </source>
</evidence>
<keyword evidence="5 10" id="KW-0560">Oxidoreductase</keyword>
<dbReference type="STRING" id="560819.SAMN05428998_1518"/>
<comment type="caution">
    <text evidence="10">Lacks conserved residue(s) required for the propagation of feature annotation.</text>
</comment>
<dbReference type="NCBIfam" id="NF000942">
    <property type="entry name" value="PRK00094.1-4"/>
    <property type="match status" value="1"/>
</dbReference>
<evidence type="ECO:0000256" key="10">
    <source>
        <dbReference type="HAMAP-Rule" id="MF_00394"/>
    </source>
</evidence>
<dbReference type="NCBIfam" id="NF000940">
    <property type="entry name" value="PRK00094.1-2"/>
    <property type="match status" value="1"/>
</dbReference>
<evidence type="ECO:0000313" key="18">
    <source>
        <dbReference type="EMBL" id="SMF83756.1"/>
    </source>
</evidence>
<evidence type="ECO:0000256" key="9">
    <source>
        <dbReference type="ARBA" id="ARBA00023264"/>
    </source>
</evidence>
<reference evidence="18 19" key="1">
    <citation type="submission" date="2017-04" db="EMBL/GenBank/DDBJ databases">
        <authorList>
            <person name="Afonso C.L."/>
            <person name="Miller P.J."/>
            <person name="Scott M.A."/>
            <person name="Spackman E."/>
            <person name="Goraichik I."/>
            <person name="Dimitrov K.M."/>
            <person name="Suarez D.L."/>
            <person name="Swayne D.E."/>
        </authorList>
    </citation>
    <scope>NUCLEOTIDE SEQUENCE [LARGE SCALE GENOMIC DNA]</scope>
    <source>
        <strain evidence="18 19">USBA 355</strain>
    </source>
</reference>
<evidence type="ECO:0000256" key="3">
    <source>
        <dbReference type="ARBA" id="ARBA00022741"/>
    </source>
</evidence>
<evidence type="ECO:0000256" key="8">
    <source>
        <dbReference type="ARBA" id="ARBA00023209"/>
    </source>
</evidence>
<keyword evidence="4 10" id="KW-0521">NADP</keyword>
<feature type="binding site" evidence="10">
    <location>
        <position position="116"/>
    </location>
    <ligand>
        <name>sn-glycerol 3-phosphate</name>
        <dbReference type="ChEBI" id="CHEBI:57597"/>
    </ligand>
</feature>
<dbReference type="PRINTS" id="PR00077">
    <property type="entry name" value="GPDHDRGNASE"/>
</dbReference>
<feature type="binding site" evidence="10">
    <location>
        <position position="59"/>
    </location>
    <ligand>
        <name>NADPH</name>
        <dbReference type="ChEBI" id="CHEBI:57783"/>
    </ligand>
</feature>
<dbReference type="InterPro" id="IPR013328">
    <property type="entry name" value="6PGD_dom2"/>
</dbReference>
<dbReference type="Gene3D" id="1.10.1040.10">
    <property type="entry name" value="N-(1-d-carboxylethyl)-l-norvaline Dehydrogenase, domain 2"/>
    <property type="match status" value="1"/>
</dbReference>
<dbReference type="HAMAP" id="MF_00394">
    <property type="entry name" value="NAD_Glyc3P_dehydrog"/>
    <property type="match status" value="1"/>
</dbReference>
<feature type="binding site" evidence="13">
    <location>
        <position position="263"/>
    </location>
    <ligand>
        <name>NAD(+)</name>
        <dbReference type="ChEBI" id="CHEBI:57540"/>
    </ligand>
</feature>
<comment type="function">
    <text evidence="10">Catalyzes the reduction of the glycolytic intermediate dihydroxyacetone phosphate (DHAP) to sn-glycerol 3-phosphate (G3P), the key precursor for phospholipid synthesis.</text>
</comment>
<evidence type="ECO:0000259" key="17">
    <source>
        <dbReference type="Pfam" id="PF07479"/>
    </source>
</evidence>
<dbReference type="Pfam" id="PF07479">
    <property type="entry name" value="NAD_Gly3P_dh_C"/>
    <property type="match status" value="1"/>
</dbReference>
<evidence type="ECO:0000256" key="12">
    <source>
        <dbReference type="PIRSR" id="PIRSR000114-2"/>
    </source>
</evidence>
<keyword evidence="19" id="KW-1185">Reference proteome</keyword>
<comment type="similarity">
    <text evidence="1 10 14">Belongs to the NAD-dependent glycerol-3-phosphate dehydrogenase family.</text>
</comment>
<comment type="catalytic activity">
    <reaction evidence="10 15">
        <text>sn-glycerol 3-phosphate + NADP(+) = dihydroxyacetone phosphate + NADPH + H(+)</text>
        <dbReference type="Rhea" id="RHEA:11096"/>
        <dbReference type="ChEBI" id="CHEBI:15378"/>
        <dbReference type="ChEBI" id="CHEBI:57597"/>
        <dbReference type="ChEBI" id="CHEBI:57642"/>
        <dbReference type="ChEBI" id="CHEBI:57783"/>
        <dbReference type="ChEBI" id="CHEBI:58349"/>
        <dbReference type="EC" id="1.1.1.94"/>
    </reaction>
</comment>
<name>A0A1Y6CQQ2_9PROT</name>
<keyword evidence="3 10" id="KW-0547">Nucleotide-binding</keyword>
<feature type="binding site" evidence="13">
    <location>
        <position position="148"/>
    </location>
    <ligand>
        <name>NAD(+)</name>
        <dbReference type="ChEBI" id="CHEBI:57540"/>
    </ligand>
</feature>
<dbReference type="GO" id="GO:0046168">
    <property type="term" value="P:glycerol-3-phosphate catabolic process"/>
    <property type="evidence" value="ECO:0007669"/>
    <property type="project" value="InterPro"/>
</dbReference>
<dbReference type="PIRSF" id="PIRSF000114">
    <property type="entry name" value="Glycerol-3-P_dh"/>
    <property type="match status" value="1"/>
</dbReference>
<dbReference type="EC" id="1.1.1.94" evidence="10"/>
<dbReference type="GO" id="GO:0005975">
    <property type="term" value="P:carbohydrate metabolic process"/>
    <property type="evidence" value="ECO:0007669"/>
    <property type="project" value="InterPro"/>
</dbReference>
<protein>
    <recommendedName>
        <fullName evidence="10">Glycerol-3-phosphate dehydrogenase [NAD(P)+]</fullName>
        <ecNumber evidence="10">1.1.1.94</ecNumber>
    </recommendedName>
    <alternativeName>
        <fullName evidence="10">NAD(P)(+)-dependent glycerol-3-phosphate dehydrogenase</fullName>
    </alternativeName>
    <alternativeName>
        <fullName evidence="10">NAD(P)H-dependent dihydroxyacetone-phosphate reductase</fullName>
    </alternativeName>
</protein>
<keyword evidence="9 10" id="KW-1208">Phospholipid metabolism</keyword>
<feature type="binding site" evidence="12">
    <location>
        <begin position="263"/>
        <end position="264"/>
    </location>
    <ligand>
        <name>substrate</name>
    </ligand>
</feature>
<feature type="binding site" evidence="10">
    <location>
        <position position="283"/>
    </location>
    <ligand>
        <name>NADPH</name>
        <dbReference type="ChEBI" id="CHEBI:57783"/>
    </ligand>
</feature>
<feature type="domain" description="Glycerol-3-phosphate dehydrogenase NAD-dependent C-terminal" evidence="17">
    <location>
        <begin position="188"/>
        <end position="322"/>
    </location>
</feature>
<dbReference type="PANTHER" id="PTHR11728:SF1">
    <property type="entry name" value="GLYCEROL-3-PHOSPHATE DEHYDROGENASE [NAD(+)] 2, CHLOROPLASTIC"/>
    <property type="match status" value="1"/>
</dbReference>
<dbReference type="Gene3D" id="3.40.50.720">
    <property type="entry name" value="NAD(P)-binding Rossmann-like Domain"/>
    <property type="match status" value="1"/>
</dbReference>
<dbReference type="Proteomes" id="UP000192917">
    <property type="component" value="Unassembled WGS sequence"/>
</dbReference>
<evidence type="ECO:0000256" key="15">
    <source>
        <dbReference type="RuleBase" id="RU000439"/>
    </source>
</evidence>
<feature type="binding site" evidence="10">
    <location>
        <position position="263"/>
    </location>
    <ligand>
        <name>NADPH</name>
        <dbReference type="ChEBI" id="CHEBI:57783"/>
    </ligand>
</feature>
<dbReference type="UniPathway" id="UPA00940"/>
<evidence type="ECO:0000256" key="5">
    <source>
        <dbReference type="ARBA" id="ARBA00023002"/>
    </source>
</evidence>
<sequence length="335" mass="34214">MSEGRPRPLGVLGAGAWGTALAQQAALSAEGRGGRPVRLWCRRPEQAEALAREGRNRRYLPETKLAPTIEPTAELARAAEGAEALLLAVPTQSLRGLAERLEPLVPARVPLVLCNKGLELATGRLPGEILEETLPGRPLLVLSGPSFAHELARGRPTAVTLAGRDPARAARLAEALATPAFRPYLSDDPVGAQLGGALKNVIALACGIVEGLGLGENARAALVTRGLAEIVRLGRAKGARPETFMGLSGLGDLTLSCAGPSSRNYAYGLAIGRGAPAPAALAEGVATAAAAVALAGDLGVELPISAAVDAVVNRGADLATTIEALLARPLRSEGA</sequence>
<dbReference type="PROSITE" id="PS00957">
    <property type="entry name" value="NAD_G3PDH"/>
    <property type="match status" value="1"/>
</dbReference>
<dbReference type="GO" id="GO:0141152">
    <property type="term" value="F:glycerol-3-phosphate dehydrogenase (NAD+) activity"/>
    <property type="evidence" value="ECO:0007669"/>
    <property type="project" value="RHEA"/>
</dbReference>
<evidence type="ECO:0000256" key="6">
    <source>
        <dbReference type="ARBA" id="ARBA00023027"/>
    </source>
</evidence>
<feature type="binding site" evidence="10">
    <location>
        <position position="43"/>
    </location>
    <ligand>
        <name>NADPH</name>
        <dbReference type="ChEBI" id="CHEBI:57783"/>
    </ligand>
</feature>
<evidence type="ECO:0000256" key="14">
    <source>
        <dbReference type="RuleBase" id="RU000437"/>
    </source>
</evidence>
<dbReference type="PANTHER" id="PTHR11728">
    <property type="entry name" value="GLYCEROL-3-PHOSPHATE DEHYDROGENASE"/>
    <property type="match status" value="1"/>
</dbReference>
<organism evidence="18 19">
    <name type="scientific">Tistlia consotensis USBA 355</name>
    <dbReference type="NCBI Taxonomy" id="560819"/>
    <lineage>
        <taxon>Bacteria</taxon>
        <taxon>Pseudomonadati</taxon>
        <taxon>Pseudomonadota</taxon>
        <taxon>Alphaproteobacteria</taxon>
        <taxon>Rhodospirillales</taxon>
        <taxon>Rhodovibrionaceae</taxon>
        <taxon>Tistlia</taxon>
    </lineage>
</organism>
<feature type="binding site" evidence="10">
    <location>
        <position position="116"/>
    </location>
    <ligand>
        <name>NADPH</name>
        <dbReference type="ChEBI" id="CHEBI:57783"/>
    </ligand>
</feature>
<accession>A0A1Y6CQQ2</accession>
<proteinExistence type="inferred from homology"/>
<feature type="binding site" evidence="10">
    <location>
        <position position="148"/>
    </location>
    <ligand>
        <name>NADPH</name>
        <dbReference type="ChEBI" id="CHEBI:57783"/>
    </ligand>
</feature>
<dbReference type="InterPro" id="IPR036291">
    <property type="entry name" value="NAD(P)-bd_dom_sf"/>
</dbReference>
<evidence type="ECO:0000256" key="1">
    <source>
        <dbReference type="ARBA" id="ARBA00011009"/>
    </source>
</evidence>
<feature type="binding site" evidence="10">
    <location>
        <position position="262"/>
    </location>
    <ligand>
        <name>sn-glycerol 3-phosphate</name>
        <dbReference type="ChEBI" id="CHEBI:57597"/>
    </ligand>
</feature>
<evidence type="ECO:0000256" key="13">
    <source>
        <dbReference type="PIRSR" id="PIRSR000114-3"/>
    </source>
</evidence>
<dbReference type="Pfam" id="PF01210">
    <property type="entry name" value="NAD_Gly3P_dh_N"/>
    <property type="match status" value="1"/>
</dbReference>
<feature type="binding site" evidence="10">
    <location>
        <position position="252"/>
    </location>
    <ligand>
        <name>sn-glycerol 3-phosphate</name>
        <dbReference type="ChEBI" id="CHEBI:57597"/>
    </ligand>
</feature>
<keyword evidence="7 10" id="KW-0443">Lipid metabolism</keyword>
<evidence type="ECO:0000256" key="7">
    <source>
        <dbReference type="ARBA" id="ARBA00023098"/>
    </source>
</evidence>
<keyword evidence="6 10" id="KW-0520">NAD</keyword>
<feature type="binding site" evidence="12">
    <location>
        <position position="116"/>
    </location>
    <ligand>
        <name>substrate</name>
    </ligand>
</feature>
<evidence type="ECO:0000256" key="4">
    <source>
        <dbReference type="ARBA" id="ARBA00022857"/>
    </source>
</evidence>
<comment type="catalytic activity">
    <reaction evidence="10">
        <text>sn-glycerol 3-phosphate + NAD(+) = dihydroxyacetone phosphate + NADH + H(+)</text>
        <dbReference type="Rhea" id="RHEA:11092"/>
        <dbReference type="ChEBI" id="CHEBI:15378"/>
        <dbReference type="ChEBI" id="CHEBI:57540"/>
        <dbReference type="ChEBI" id="CHEBI:57597"/>
        <dbReference type="ChEBI" id="CHEBI:57642"/>
        <dbReference type="ChEBI" id="CHEBI:57945"/>
        <dbReference type="EC" id="1.1.1.94"/>
    </reaction>
</comment>
<comment type="pathway">
    <text evidence="10">Membrane lipid metabolism; glycerophospholipid metabolism.</text>
</comment>
<feature type="binding site" evidence="10">
    <location>
        <position position="264"/>
    </location>
    <ligand>
        <name>sn-glycerol 3-phosphate</name>
        <dbReference type="ChEBI" id="CHEBI:57597"/>
    </ligand>
</feature>
<feature type="binding site" evidence="13">
    <location>
        <begin position="13"/>
        <end position="18"/>
    </location>
    <ligand>
        <name>NAD(+)</name>
        <dbReference type="ChEBI" id="CHEBI:57540"/>
    </ligand>
</feature>
<gene>
    <name evidence="10" type="primary">gpsA</name>
    <name evidence="18" type="ORF">SAMN05428998_1518</name>
</gene>
<dbReference type="InterPro" id="IPR008927">
    <property type="entry name" value="6-PGluconate_DH-like_C_sf"/>
</dbReference>
<feature type="binding site" evidence="10">
    <location>
        <position position="144"/>
    </location>
    <ligand>
        <name>sn-glycerol 3-phosphate</name>
        <dbReference type="ChEBI" id="CHEBI:57597"/>
    </ligand>
</feature>
<dbReference type="GO" id="GO:0008654">
    <property type="term" value="P:phospholipid biosynthetic process"/>
    <property type="evidence" value="ECO:0007669"/>
    <property type="project" value="UniProtKB-KW"/>
</dbReference>
<dbReference type="GO" id="GO:0005829">
    <property type="term" value="C:cytosol"/>
    <property type="evidence" value="ECO:0007669"/>
    <property type="project" value="TreeGrafter"/>
</dbReference>
<keyword evidence="2 10" id="KW-0444">Lipid biosynthesis</keyword>
<feature type="binding site" evidence="10">
    <location>
        <position position="263"/>
    </location>
    <ligand>
        <name>sn-glycerol 3-phosphate</name>
        <dbReference type="ChEBI" id="CHEBI:57597"/>
    </ligand>
</feature>
<dbReference type="SUPFAM" id="SSF51735">
    <property type="entry name" value="NAD(P)-binding Rossmann-fold domains"/>
    <property type="match status" value="1"/>
</dbReference>
<dbReference type="RefSeq" id="WP_085127205.1">
    <property type="nucleotide sequence ID" value="NZ_FWZX01000051.1"/>
</dbReference>
<dbReference type="AlphaFoldDB" id="A0A1Y6CQQ2"/>
<dbReference type="GO" id="GO:0051287">
    <property type="term" value="F:NAD binding"/>
    <property type="evidence" value="ECO:0007669"/>
    <property type="project" value="InterPro"/>
</dbReference>
<dbReference type="SUPFAM" id="SSF48179">
    <property type="entry name" value="6-phosphogluconate dehydrogenase C-terminal domain-like"/>
    <property type="match status" value="1"/>
</dbReference>
<dbReference type="GO" id="GO:0141153">
    <property type="term" value="F:glycerol-3-phosphate dehydrogenase (NADP+) activity"/>
    <property type="evidence" value="ECO:0007669"/>
    <property type="project" value="RHEA"/>
</dbReference>
<comment type="subcellular location">
    <subcellularLocation>
        <location evidence="10">Cytoplasm</location>
    </subcellularLocation>
</comment>
<dbReference type="GO" id="GO:0006650">
    <property type="term" value="P:glycerophospholipid metabolic process"/>
    <property type="evidence" value="ECO:0007669"/>
    <property type="project" value="UniProtKB-UniRule"/>
</dbReference>
<keyword evidence="10" id="KW-0963">Cytoplasm</keyword>
<dbReference type="InterPro" id="IPR011128">
    <property type="entry name" value="G3P_DH_NAD-dep_N"/>
</dbReference>
<evidence type="ECO:0000256" key="2">
    <source>
        <dbReference type="ARBA" id="ARBA00022516"/>
    </source>
</evidence>
<dbReference type="FunFam" id="3.40.50.720:FF:000019">
    <property type="entry name" value="Glycerol-3-phosphate dehydrogenase [NAD(P)+]"/>
    <property type="match status" value="1"/>
</dbReference>
<dbReference type="InterPro" id="IPR006109">
    <property type="entry name" value="G3P_DH_NAD-dep_C"/>
</dbReference>
<feature type="active site" description="Proton acceptor" evidence="10 11">
    <location>
        <position position="199"/>
    </location>
</feature>
<feature type="binding site" evidence="10">
    <location>
        <position position="199"/>
    </location>
    <ligand>
        <name>sn-glycerol 3-phosphate</name>
        <dbReference type="ChEBI" id="CHEBI:57597"/>
    </ligand>
</feature>
<feature type="binding site" evidence="10">
    <location>
        <position position="17"/>
    </location>
    <ligand>
        <name>NADPH</name>
        <dbReference type="ChEBI" id="CHEBI:57783"/>
    </ligand>
</feature>
<feature type="domain" description="Glycerol-3-phosphate dehydrogenase NAD-dependent N-terminal" evidence="16">
    <location>
        <begin position="10"/>
        <end position="167"/>
    </location>
</feature>
<dbReference type="GO" id="GO:0046167">
    <property type="term" value="P:glycerol-3-phosphate biosynthetic process"/>
    <property type="evidence" value="ECO:0007669"/>
    <property type="project" value="UniProtKB-UniRule"/>
</dbReference>
<evidence type="ECO:0000313" key="19">
    <source>
        <dbReference type="Proteomes" id="UP000192917"/>
    </source>
</evidence>
<evidence type="ECO:0000256" key="11">
    <source>
        <dbReference type="PIRSR" id="PIRSR000114-1"/>
    </source>
</evidence>
<keyword evidence="8 10" id="KW-0594">Phospholipid biosynthesis</keyword>
<dbReference type="InterPro" id="IPR006168">
    <property type="entry name" value="G3P_DH_NAD-dep"/>
</dbReference>
<dbReference type="EMBL" id="FWZX01000051">
    <property type="protein sequence ID" value="SMF83756.1"/>
    <property type="molecule type" value="Genomic_DNA"/>
</dbReference>
<feature type="binding site" evidence="10">
    <location>
        <position position="42"/>
    </location>
    <ligand>
        <name>NADPH</name>
        <dbReference type="ChEBI" id="CHEBI:57783"/>
    </ligand>
</feature>
<feature type="binding site" evidence="10">
    <location>
        <position position="146"/>
    </location>
    <ligand>
        <name>sn-glycerol 3-phosphate</name>
        <dbReference type="ChEBI" id="CHEBI:57597"/>
    </ligand>
</feature>